<dbReference type="EMBL" id="BAAARE010000010">
    <property type="protein sequence ID" value="GAA2487061.1"/>
    <property type="molecule type" value="Genomic_DNA"/>
</dbReference>
<evidence type="ECO:0000256" key="3">
    <source>
        <dbReference type="ARBA" id="ARBA00023163"/>
    </source>
</evidence>
<dbReference type="InterPro" id="IPR002577">
    <property type="entry name" value="HTH_HxlR"/>
</dbReference>
<dbReference type="Gene3D" id="1.10.10.10">
    <property type="entry name" value="Winged helix-like DNA-binding domain superfamily/Winged helix DNA-binding domain"/>
    <property type="match status" value="1"/>
</dbReference>
<evidence type="ECO:0000313" key="5">
    <source>
        <dbReference type="EMBL" id="GAA2487061.1"/>
    </source>
</evidence>
<gene>
    <name evidence="5" type="ORF">GCM10009858_26300</name>
</gene>
<keyword evidence="6" id="KW-1185">Reference proteome</keyword>
<dbReference type="SUPFAM" id="SSF46785">
    <property type="entry name" value="Winged helix' DNA-binding domain"/>
    <property type="match status" value="1"/>
</dbReference>
<name>A0ABN3LMT9_9MICO</name>
<feature type="domain" description="HTH hxlR-type" evidence="4">
    <location>
        <begin position="11"/>
        <end position="109"/>
    </location>
</feature>
<reference evidence="5 6" key="1">
    <citation type="journal article" date="2019" name="Int. J. Syst. Evol. Microbiol.">
        <title>The Global Catalogue of Microorganisms (GCM) 10K type strain sequencing project: providing services to taxonomists for standard genome sequencing and annotation.</title>
        <authorList>
            <consortium name="The Broad Institute Genomics Platform"/>
            <consortium name="The Broad Institute Genome Sequencing Center for Infectious Disease"/>
            <person name="Wu L."/>
            <person name="Ma J."/>
        </authorList>
    </citation>
    <scope>NUCLEOTIDE SEQUENCE [LARGE SCALE GENOMIC DNA]</scope>
    <source>
        <strain evidence="5 6">JCM 16259</strain>
    </source>
</reference>
<keyword evidence="3" id="KW-0804">Transcription</keyword>
<evidence type="ECO:0000256" key="1">
    <source>
        <dbReference type="ARBA" id="ARBA00023015"/>
    </source>
</evidence>
<keyword evidence="2" id="KW-0238">DNA-binding</keyword>
<dbReference type="PANTHER" id="PTHR33204">
    <property type="entry name" value="TRANSCRIPTIONAL REGULATOR, MARR FAMILY"/>
    <property type="match status" value="1"/>
</dbReference>
<dbReference type="PANTHER" id="PTHR33204:SF18">
    <property type="entry name" value="TRANSCRIPTIONAL REGULATORY PROTEIN"/>
    <property type="match status" value="1"/>
</dbReference>
<evidence type="ECO:0000256" key="2">
    <source>
        <dbReference type="ARBA" id="ARBA00023125"/>
    </source>
</evidence>
<dbReference type="InterPro" id="IPR036390">
    <property type="entry name" value="WH_DNA-bd_sf"/>
</dbReference>
<protein>
    <submittedName>
        <fullName evidence="5">Helix-turn-helix domain-containing protein</fullName>
    </submittedName>
</protein>
<dbReference type="Pfam" id="PF01638">
    <property type="entry name" value="HxlR"/>
    <property type="match status" value="1"/>
</dbReference>
<evidence type="ECO:0000313" key="6">
    <source>
        <dbReference type="Proteomes" id="UP001500730"/>
    </source>
</evidence>
<comment type="caution">
    <text evidence="5">The sequence shown here is derived from an EMBL/GenBank/DDBJ whole genome shotgun (WGS) entry which is preliminary data.</text>
</comment>
<keyword evidence="1" id="KW-0805">Transcription regulation</keyword>
<dbReference type="Proteomes" id="UP001500730">
    <property type="component" value="Unassembled WGS sequence"/>
</dbReference>
<dbReference type="RefSeq" id="WP_344255374.1">
    <property type="nucleotide sequence ID" value="NZ_BAAARE010000010.1"/>
</dbReference>
<accession>A0ABN3LMT9</accession>
<organism evidence="5 6">
    <name type="scientific">Terrabacter carboxydivorans</name>
    <dbReference type="NCBI Taxonomy" id="619730"/>
    <lineage>
        <taxon>Bacteria</taxon>
        <taxon>Bacillati</taxon>
        <taxon>Actinomycetota</taxon>
        <taxon>Actinomycetes</taxon>
        <taxon>Micrococcales</taxon>
        <taxon>Intrasporangiaceae</taxon>
        <taxon>Terrabacter</taxon>
    </lineage>
</organism>
<evidence type="ECO:0000259" key="4">
    <source>
        <dbReference type="PROSITE" id="PS51118"/>
    </source>
</evidence>
<dbReference type="InterPro" id="IPR036388">
    <property type="entry name" value="WH-like_DNA-bd_sf"/>
</dbReference>
<proteinExistence type="predicted"/>
<sequence length="165" mass="17929">MLGRTYDSQVCSIARALEVVGERWSLLILRDAVFAGVTRFGDFQHNLGIATNVLQARLDAFVDGGLMVRREVVGQAKLSEYVVTEKGRDLAPTLVALTEWGDRWAAPGEPPILYRHDDCADPVHVRAVCDSHGPVDPTDVHVTLGPGMPAAYVANRRPRRDGAGG</sequence>
<dbReference type="PROSITE" id="PS51118">
    <property type="entry name" value="HTH_HXLR"/>
    <property type="match status" value="1"/>
</dbReference>